<evidence type="ECO:0000256" key="5">
    <source>
        <dbReference type="ARBA" id="ARBA00023242"/>
    </source>
</evidence>
<dbReference type="PANTHER" id="PTHR14898">
    <property type="entry name" value="ENHANCER OF POLYCOMB"/>
    <property type="match status" value="1"/>
</dbReference>
<evidence type="ECO:0000256" key="4">
    <source>
        <dbReference type="ARBA" id="ARBA00023163"/>
    </source>
</evidence>
<dbReference type="Pfam" id="PF10513">
    <property type="entry name" value="EPL1"/>
    <property type="match status" value="1"/>
</dbReference>
<gene>
    <name evidence="9" type="ORF">M569_02664</name>
</gene>
<evidence type="ECO:0000313" key="9">
    <source>
        <dbReference type="EMBL" id="EPS72091.1"/>
    </source>
</evidence>
<comment type="caution">
    <text evidence="9">The sequence shown here is derived from an EMBL/GenBank/DDBJ whole genome shotgun (WGS) entry which is preliminary data.</text>
</comment>
<dbReference type="GO" id="GO:0035267">
    <property type="term" value="C:NuA4 histone acetyltransferase complex"/>
    <property type="evidence" value="ECO:0007669"/>
    <property type="project" value="InterPro"/>
</dbReference>
<name>S8D3V4_9LAMI</name>
<feature type="non-terminal residue" evidence="9">
    <location>
        <position position="211"/>
    </location>
</feature>
<evidence type="ECO:0000256" key="1">
    <source>
        <dbReference type="ARBA" id="ARBA00004123"/>
    </source>
</evidence>
<dbReference type="GO" id="GO:0005634">
    <property type="term" value="C:nucleus"/>
    <property type="evidence" value="ECO:0007669"/>
    <property type="project" value="UniProtKB-SubCell"/>
</dbReference>
<dbReference type="InterPro" id="IPR019542">
    <property type="entry name" value="Enhancer_polycomb-like_N"/>
</dbReference>
<dbReference type="AlphaFoldDB" id="S8D3V4"/>
<organism evidence="9 10">
    <name type="scientific">Genlisea aurea</name>
    <dbReference type="NCBI Taxonomy" id="192259"/>
    <lineage>
        <taxon>Eukaryota</taxon>
        <taxon>Viridiplantae</taxon>
        <taxon>Streptophyta</taxon>
        <taxon>Embryophyta</taxon>
        <taxon>Tracheophyta</taxon>
        <taxon>Spermatophyta</taxon>
        <taxon>Magnoliopsida</taxon>
        <taxon>eudicotyledons</taxon>
        <taxon>Gunneridae</taxon>
        <taxon>Pentapetalae</taxon>
        <taxon>asterids</taxon>
        <taxon>lamiids</taxon>
        <taxon>Lamiales</taxon>
        <taxon>Lentibulariaceae</taxon>
        <taxon>Genlisea</taxon>
    </lineage>
</organism>
<evidence type="ECO:0000256" key="6">
    <source>
        <dbReference type="RuleBase" id="RU361124"/>
    </source>
</evidence>
<evidence type="ECO:0000313" key="10">
    <source>
        <dbReference type="Proteomes" id="UP000015453"/>
    </source>
</evidence>
<keyword evidence="10" id="KW-1185">Reference proteome</keyword>
<comment type="subcellular location">
    <subcellularLocation>
        <location evidence="1 6">Nucleus</location>
    </subcellularLocation>
</comment>
<accession>S8D3V4</accession>
<evidence type="ECO:0000256" key="2">
    <source>
        <dbReference type="ARBA" id="ARBA00008035"/>
    </source>
</evidence>
<dbReference type="EMBL" id="AUSU01000973">
    <property type="protein sequence ID" value="EPS72091.1"/>
    <property type="molecule type" value="Genomic_DNA"/>
</dbReference>
<keyword evidence="5 6" id="KW-0539">Nucleus</keyword>
<feature type="domain" description="Enhancer of polycomb-like N-terminal" evidence="8">
    <location>
        <begin position="43"/>
        <end position="143"/>
    </location>
</feature>
<sequence length="211" mass="25362">TNRFLHRMMWKGGNDWMLEFPDRNQWTFFKDMHEECYNRNIRAASVKNIPIPGVQLVEERSHEERSRTDDNTPPFVRNSPRYIQQVGSDVEMALDPLRNLYDMDSDDEKWLLSEHGNNHPAADDQHQIISEEYLEKAMNMFEKFSYAEGRENFTDSEFEGRFTELGPVEAGKAVYEHWKKKREKMGMPLIRHLQPPLWERYQQQLNEWEHK</sequence>
<reference evidence="9 10" key="1">
    <citation type="journal article" date="2013" name="BMC Genomics">
        <title>The miniature genome of a carnivorous plant Genlisea aurea contains a low number of genes and short non-coding sequences.</title>
        <authorList>
            <person name="Leushkin E.V."/>
            <person name="Sutormin R.A."/>
            <person name="Nabieva E.R."/>
            <person name="Penin A.A."/>
            <person name="Kondrashov A.S."/>
            <person name="Logacheva M.D."/>
        </authorList>
    </citation>
    <scope>NUCLEOTIDE SEQUENCE [LARGE SCALE GENOMIC DNA]</scope>
</reference>
<evidence type="ECO:0000256" key="7">
    <source>
        <dbReference type="SAM" id="MobiDB-lite"/>
    </source>
</evidence>
<keyword evidence="4 6" id="KW-0804">Transcription</keyword>
<evidence type="ECO:0000259" key="8">
    <source>
        <dbReference type="Pfam" id="PF10513"/>
    </source>
</evidence>
<dbReference type="Proteomes" id="UP000015453">
    <property type="component" value="Unassembled WGS sequence"/>
</dbReference>
<proteinExistence type="inferred from homology"/>
<feature type="region of interest" description="Disordered" evidence="7">
    <location>
        <begin position="58"/>
        <end position="77"/>
    </location>
</feature>
<evidence type="ECO:0000256" key="3">
    <source>
        <dbReference type="ARBA" id="ARBA00023015"/>
    </source>
</evidence>
<dbReference type="OrthoDB" id="435275at2759"/>
<dbReference type="InterPro" id="IPR024943">
    <property type="entry name" value="Enhancer_polycomb"/>
</dbReference>
<feature type="non-terminal residue" evidence="9">
    <location>
        <position position="1"/>
    </location>
</feature>
<keyword evidence="3 6" id="KW-0805">Transcription regulation</keyword>
<comment type="similarity">
    <text evidence="2 6">Belongs to the enhancer of polycomb family.</text>
</comment>
<protein>
    <recommendedName>
        <fullName evidence="6">Enhancer of polycomb-like protein</fullName>
    </recommendedName>
</protein>
<feature type="compositionally biased region" description="Basic and acidic residues" evidence="7">
    <location>
        <begin position="58"/>
        <end position="70"/>
    </location>
</feature>
<dbReference type="GO" id="GO:0006357">
    <property type="term" value="P:regulation of transcription by RNA polymerase II"/>
    <property type="evidence" value="ECO:0007669"/>
    <property type="project" value="InterPro"/>
</dbReference>